<dbReference type="PANTHER" id="PTHR30472">
    <property type="entry name" value="FERRIC ENTEROBACTIN TRANSPORT SYSTEM PERMEASE PROTEIN"/>
    <property type="match status" value="1"/>
</dbReference>
<feature type="transmembrane region" description="Helical" evidence="8">
    <location>
        <begin position="160"/>
        <end position="182"/>
    </location>
</feature>
<dbReference type="CDD" id="cd06550">
    <property type="entry name" value="TM_ABC_iron-siderophores_like"/>
    <property type="match status" value="1"/>
</dbReference>
<evidence type="ECO:0000256" key="1">
    <source>
        <dbReference type="ARBA" id="ARBA00004651"/>
    </source>
</evidence>
<comment type="subcellular location">
    <subcellularLocation>
        <location evidence="1">Cell membrane</location>
        <topology evidence="1">Multi-pass membrane protein</topology>
    </subcellularLocation>
</comment>
<proteinExistence type="inferred from homology"/>
<feature type="transmembrane region" description="Helical" evidence="8">
    <location>
        <begin position="251"/>
        <end position="278"/>
    </location>
</feature>
<dbReference type="SUPFAM" id="SSF81345">
    <property type="entry name" value="ABC transporter involved in vitamin B12 uptake, BtuC"/>
    <property type="match status" value="1"/>
</dbReference>
<sequence length="347" mass="36035">MKTAHLRLGDPDGRFNLRIKPGRLWPALLLMAACAALALLSLRAGALHLSVEQVWAALQGQGSRLNVAVVQQWRLPRVAMALAIGAALGMSGAIFQSLLRNPLGSPDVVGFNTGAYTGALLVITTIGGSHFQIAGGALAGGLASAALVYLLAWKRGAHGLRLIIVGIAVSAMLSALNSWLLINASLESAMSAAIWGAGTLNGITWSKGLPSALFCLLAMLAAMALKPRMRLLEMGDDCASALGVPAERTRLMLMGLGVALIASATAAAGPISFIALAAPQIAQRLQRARATSPLTAAWTGALLLLAADYAAQHLFYPRQLPVGVVTICIGGLYLLWLLLRQTGGTKS</sequence>
<gene>
    <name evidence="9" type="ORF">BKX93_01160</name>
</gene>
<feature type="transmembrane region" description="Helical" evidence="8">
    <location>
        <begin position="78"/>
        <end position="99"/>
    </location>
</feature>
<dbReference type="InterPro" id="IPR037294">
    <property type="entry name" value="ABC_BtuC-like"/>
</dbReference>
<keyword evidence="5 8" id="KW-0812">Transmembrane</keyword>
<protein>
    <submittedName>
        <fullName evidence="9">Iron ABC transporter permease</fullName>
    </submittedName>
</protein>
<evidence type="ECO:0000256" key="7">
    <source>
        <dbReference type="ARBA" id="ARBA00023136"/>
    </source>
</evidence>
<dbReference type="EMBL" id="CP017707">
    <property type="protein sequence ID" value="AOZ48736.1"/>
    <property type="molecule type" value="Genomic_DNA"/>
</dbReference>
<dbReference type="Gene3D" id="1.10.3470.10">
    <property type="entry name" value="ABC transporter involved in vitamin B12 uptake, BtuC"/>
    <property type="match status" value="1"/>
</dbReference>
<feature type="transmembrane region" description="Helical" evidence="8">
    <location>
        <begin position="290"/>
        <end position="310"/>
    </location>
</feature>
<dbReference type="NCBIfam" id="NF007759">
    <property type="entry name" value="PRK10440.1"/>
    <property type="match status" value="1"/>
</dbReference>
<evidence type="ECO:0000313" key="10">
    <source>
        <dbReference type="Proteomes" id="UP000178776"/>
    </source>
</evidence>
<dbReference type="GeneID" id="68839836"/>
<name>A0A1D9LBT1_9NEIS</name>
<comment type="similarity">
    <text evidence="2">Belongs to the binding-protein-dependent transport system permease family. FecCD subfamily.</text>
</comment>
<dbReference type="KEGG" id="cvc:BKX93_01160"/>
<dbReference type="PANTHER" id="PTHR30472:SF24">
    <property type="entry name" value="FERRIC ENTEROBACTIN TRANSPORT SYSTEM PERMEASE PROTEIN FEPG"/>
    <property type="match status" value="1"/>
</dbReference>
<feature type="transmembrane region" description="Helical" evidence="8">
    <location>
        <begin position="24"/>
        <end position="42"/>
    </location>
</feature>
<dbReference type="GO" id="GO:0022857">
    <property type="term" value="F:transmembrane transporter activity"/>
    <property type="evidence" value="ECO:0007669"/>
    <property type="project" value="InterPro"/>
</dbReference>
<dbReference type="GO" id="GO:0005886">
    <property type="term" value="C:plasma membrane"/>
    <property type="evidence" value="ECO:0007669"/>
    <property type="project" value="UniProtKB-SubCell"/>
</dbReference>
<evidence type="ECO:0000256" key="5">
    <source>
        <dbReference type="ARBA" id="ARBA00022692"/>
    </source>
</evidence>
<keyword evidence="6 8" id="KW-1133">Transmembrane helix</keyword>
<keyword evidence="3" id="KW-0813">Transport</keyword>
<dbReference type="InterPro" id="IPR000522">
    <property type="entry name" value="ABC_transptr_permease_BtuC"/>
</dbReference>
<feature type="transmembrane region" description="Helical" evidence="8">
    <location>
        <begin position="133"/>
        <end position="153"/>
    </location>
</feature>
<evidence type="ECO:0000313" key="9">
    <source>
        <dbReference type="EMBL" id="AOZ48736.1"/>
    </source>
</evidence>
<dbReference type="Pfam" id="PF01032">
    <property type="entry name" value="FecCD"/>
    <property type="match status" value="1"/>
</dbReference>
<feature type="transmembrane region" description="Helical" evidence="8">
    <location>
        <begin position="202"/>
        <end position="225"/>
    </location>
</feature>
<keyword evidence="4" id="KW-1003">Cell membrane</keyword>
<evidence type="ECO:0000256" key="3">
    <source>
        <dbReference type="ARBA" id="ARBA00022448"/>
    </source>
</evidence>
<dbReference type="GO" id="GO:0033214">
    <property type="term" value="P:siderophore-iron import into cell"/>
    <property type="evidence" value="ECO:0007669"/>
    <property type="project" value="TreeGrafter"/>
</dbReference>
<reference evidence="9 10" key="1">
    <citation type="submission" date="2016-10" db="EMBL/GenBank/DDBJ databases">
        <title>Chromobacterium muskegensis sp. nov., an insecticidal bacterium isolated from Sphagnum bogs.</title>
        <authorList>
            <person name="Sparks M.E."/>
            <person name="Blackburn M.B."/>
            <person name="Gundersen-Rindal D.E."/>
            <person name="Mitchell A."/>
            <person name="Farrar R."/>
            <person name="Kuhar D."/>
        </authorList>
    </citation>
    <scope>NUCLEOTIDE SEQUENCE [LARGE SCALE GENOMIC DNA]</scope>
    <source>
        <strain evidence="9 10">21-1</strain>
    </source>
</reference>
<dbReference type="PROSITE" id="PS51257">
    <property type="entry name" value="PROKAR_LIPOPROTEIN"/>
    <property type="match status" value="1"/>
</dbReference>
<organism evidence="9 10">
    <name type="scientific">Chromobacterium vaccinii</name>
    <dbReference type="NCBI Taxonomy" id="1108595"/>
    <lineage>
        <taxon>Bacteria</taxon>
        <taxon>Pseudomonadati</taxon>
        <taxon>Pseudomonadota</taxon>
        <taxon>Betaproteobacteria</taxon>
        <taxon>Neisseriales</taxon>
        <taxon>Chromobacteriaceae</taxon>
        <taxon>Chromobacterium</taxon>
    </lineage>
</organism>
<dbReference type="RefSeq" id="WP_070978241.1">
    <property type="nucleotide sequence ID" value="NZ_CP017707.1"/>
</dbReference>
<dbReference type="STRING" id="1108595.BKX93_01160"/>
<evidence type="ECO:0000256" key="2">
    <source>
        <dbReference type="ARBA" id="ARBA00007935"/>
    </source>
</evidence>
<evidence type="ECO:0000256" key="6">
    <source>
        <dbReference type="ARBA" id="ARBA00022989"/>
    </source>
</evidence>
<feature type="transmembrane region" description="Helical" evidence="8">
    <location>
        <begin position="322"/>
        <end position="339"/>
    </location>
</feature>
<evidence type="ECO:0000256" key="4">
    <source>
        <dbReference type="ARBA" id="ARBA00022475"/>
    </source>
</evidence>
<dbReference type="Proteomes" id="UP000178776">
    <property type="component" value="Chromosome"/>
</dbReference>
<accession>A0A1D9LBT1</accession>
<feature type="transmembrane region" description="Helical" evidence="8">
    <location>
        <begin position="108"/>
        <end position="127"/>
    </location>
</feature>
<dbReference type="AlphaFoldDB" id="A0A1D9LBT1"/>
<keyword evidence="7 8" id="KW-0472">Membrane</keyword>
<evidence type="ECO:0000256" key="8">
    <source>
        <dbReference type="SAM" id="Phobius"/>
    </source>
</evidence>